<dbReference type="Gene3D" id="2.60.260.20">
    <property type="entry name" value="Urease metallochaperone UreE, N-terminal domain"/>
    <property type="match status" value="2"/>
</dbReference>
<keyword evidence="5" id="KW-1185">Reference proteome</keyword>
<dbReference type="EMBL" id="KN823230">
    <property type="protein sequence ID" value="KIO19291.1"/>
    <property type="molecule type" value="Genomic_DNA"/>
</dbReference>
<evidence type="ECO:0000256" key="1">
    <source>
        <dbReference type="ARBA" id="ARBA00023186"/>
    </source>
</evidence>
<gene>
    <name evidence="4" type="ORF">M407DRAFT_31077</name>
</gene>
<feature type="region of interest" description="Disordered" evidence="2">
    <location>
        <begin position="36"/>
        <end position="126"/>
    </location>
</feature>
<proteinExistence type="predicted"/>
<dbReference type="STRING" id="1051891.A0A0C3Q692"/>
<feature type="compositionally biased region" description="Polar residues" evidence="2">
    <location>
        <begin position="115"/>
        <end position="126"/>
    </location>
</feature>
<sequence>MALLARASQPPPSHNLGLQDIPDDGDALEQLLRAIFEDEPPQNDPSIAASSASNGRVGLLQVNKELPPLPSEDESDSSFHSPHEIPTRLPSQATGVDSPASKTISLSIYPPPSPKSRNSASSDTETCTSILNSNFGTSNTNSFADCSSAVAFTPSPYGSPLSRQPGHLPAESVEQSWSGPGDEVTSPSSPALQLVTQDHTPHKKKSPTETFGSLQASFITSWDRVSPGPERSPALPEKIPREPRQTWVVFDGDYDSSGFKTSSVVEDEPIVATLPTVRSSKSHPRRKRSLSGRPTPFVAPPPWQFLIPASPNYPLQGGTHAYQITTRLLSGEPKIQNVQIDVMPGWALGTQIIVPNAGNECAPGKFQTMIFVVEQIQHEKFTRLEGGKLEHDQDISLLDARKANGTRALREVVGLDGKVIKFYPPRGAILHGQETVIKGEGMYKRSNGKAVGRGDLIIRWNIKFP</sequence>
<dbReference type="Proteomes" id="UP000054248">
    <property type="component" value="Unassembled WGS sequence"/>
</dbReference>
<dbReference type="HOGENOM" id="CLU_047044_0_0_1"/>
<dbReference type="OrthoDB" id="10250354at2759"/>
<dbReference type="Pfam" id="PF01556">
    <property type="entry name" value="DnaJ_C"/>
    <property type="match status" value="1"/>
</dbReference>
<dbReference type="InterPro" id="IPR051339">
    <property type="entry name" value="DnaJ_subfamily_B"/>
</dbReference>
<protein>
    <recommendedName>
        <fullName evidence="3">Chaperone DnaJ C-terminal domain-containing protein</fullName>
    </recommendedName>
</protein>
<feature type="region of interest" description="Disordered" evidence="2">
    <location>
        <begin position="1"/>
        <end position="24"/>
    </location>
</feature>
<accession>A0A0C3Q692</accession>
<dbReference type="GO" id="GO:0051087">
    <property type="term" value="F:protein-folding chaperone binding"/>
    <property type="evidence" value="ECO:0007669"/>
    <property type="project" value="TreeGrafter"/>
</dbReference>
<evidence type="ECO:0000256" key="2">
    <source>
        <dbReference type="SAM" id="MobiDB-lite"/>
    </source>
</evidence>
<dbReference type="InterPro" id="IPR008971">
    <property type="entry name" value="HSP40/DnaJ_pept-bd"/>
</dbReference>
<dbReference type="SUPFAM" id="SSF49493">
    <property type="entry name" value="HSP40/DnaJ peptide-binding domain"/>
    <property type="match status" value="1"/>
</dbReference>
<reference evidence="5" key="2">
    <citation type="submission" date="2015-01" db="EMBL/GenBank/DDBJ databases">
        <title>Evolutionary Origins and Diversification of the Mycorrhizal Mutualists.</title>
        <authorList>
            <consortium name="DOE Joint Genome Institute"/>
            <consortium name="Mycorrhizal Genomics Consortium"/>
            <person name="Kohler A."/>
            <person name="Kuo A."/>
            <person name="Nagy L.G."/>
            <person name="Floudas D."/>
            <person name="Copeland A."/>
            <person name="Barry K.W."/>
            <person name="Cichocki N."/>
            <person name="Veneault-Fourrey C."/>
            <person name="LaButti K."/>
            <person name="Lindquist E.A."/>
            <person name="Lipzen A."/>
            <person name="Lundell T."/>
            <person name="Morin E."/>
            <person name="Murat C."/>
            <person name="Riley R."/>
            <person name="Ohm R."/>
            <person name="Sun H."/>
            <person name="Tunlid A."/>
            <person name="Henrissat B."/>
            <person name="Grigoriev I.V."/>
            <person name="Hibbett D.S."/>
            <person name="Martin F."/>
        </authorList>
    </citation>
    <scope>NUCLEOTIDE SEQUENCE [LARGE SCALE GENOMIC DNA]</scope>
    <source>
        <strain evidence="5">MUT 4182</strain>
    </source>
</reference>
<dbReference type="AlphaFoldDB" id="A0A0C3Q692"/>
<evidence type="ECO:0000313" key="5">
    <source>
        <dbReference type="Proteomes" id="UP000054248"/>
    </source>
</evidence>
<evidence type="ECO:0000313" key="4">
    <source>
        <dbReference type="EMBL" id="KIO19291.1"/>
    </source>
</evidence>
<feature type="compositionally biased region" description="Polar residues" evidence="2">
    <location>
        <begin position="89"/>
        <end position="106"/>
    </location>
</feature>
<name>A0A0C3Q692_9AGAM</name>
<feature type="compositionally biased region" description="Polar residues" evidence="2">
    <location>
        <begin position="44"/>
        <end position="54"/>
    </location>
</feature>
<reference evidence="4 5" key="1">
    <citation type="submission" date="2014-04" db="EMBL/GenBank/DDBJ databases">
        <authorList>
            <consortium name="DOE Joint Genome Institute"/>
            <person name="Kuo A."/>
            <person name="Girlanda M."/>
            <person name="Perotto S."/>
            <person name="Kohler A."/>
            <person name="Nagy L.G."/>
            <person name="Floudas D."/>
            <person name="Copeland A."/>
            <person name="Barry K.W."/>
            <person name="Cichocki N."/>
            <person name="Veneault-Fourrey C."/>
            <person name="LaButti K."/>
            <person name="Lindquist E.A."/>
            <person name="Lipzen A."/>
            <person name="Lundell T."/>
            <person name="Morin E."/>
            <person name="Murat C."/>
            <person name="Sun H."/>
            <person name="Tunlid A."/>
            <person name="Henrissat B."/>
            <person name="Grigoriev I.V."/>
            <person name="Hibbett D.S."/>
            <person name="Martin F."/>
            <person name="Nordberg H.P."/>
            <person name="Cantor M.N."/>
            <person name="Hua S.X."/>
        </authorList>
    </citation>
    <scope>NUCLEOTIDE SEQUENCE [LARGE SCALE GENOMIC DNA]</scope>
    <source>
        <strain evidence="4 5">MUT 4182</strain>
    </source>
</reference>
<keyword evidence="1" id="KW-0143">Chaperone</keyword>
<dbReference type="GO" id="GO:0005829">
    <property type="term" value="C:cytosol"/>
    <property type="evidence" value="ECO:0007669"/>
    <property type="project" value="TreeGrafter"/>
</dbReference>
<dbReference type="InterPro" id="IPR002939">
    <property type="entry name" value="DnaJ_C"/>
</dbReference>
<dbReference type="GO" id="GO:0006413">
    <property type="term" value="P:translational initiation"/>
    <property type="evidence" value="ECO:0007669"/>
    <property type="project" value="TreeGrafter"/>
</dbReference>
<feature type="region of interest" description="Disordered" evidence="2">
    <location>
        <begin position="157"/>
        <end position="189"/>
    </location>
</feature>
<organism evidence="4 5">
    <name type="scientific">Tulasnella calospora MUT 4182</name>
    <dbReference type="NCBI Taxonomy" id="1051891"/>
    <lineage>
        <taxon>Eukaryota</taxon>
        <taxon>Fungi</taxon>
        <taxon>Dikarya</taxon>
        <taxon>Basidiomycota</taxon>
        <taxon>Agaricomycotina</taxon>
        <taxon>Agaricomycetes</taxon>
        <taxon>Cantharellales</taxon>
        <taxon>Tulasnellaceae</taxon>
        <taxon>Tulasnella</taxon>
    </lineage>
</organism>
<feature type="domain" description="Chaperone DnaJ C-terminal" evidence="3">
    <location>
        <begin position="329"/>
        <end position="465"/>
    </location>
</feature>
<dbReference type="PANTHER" id="PTHR24078:SF553">
    <property type="entry name" value="DNAJ HOMOLOG SUBFAMILY B MEMBER 5"/>
    <property type="match status" value="1"/>
</dbReference>
<dbReference type="GO" id="GO:0006457">
    <property type="term" value="P:protein folding"/>
    <property type="evidence" value="ECO:0007669"/>
    <property type="project" value="InterPro"/>
</dbReference>
<dbReference type="GO" id="GO:0051082">
    <property type="term" value="F:unfolded protein binding"/>
    <property type="evidence" value="ECO:0007669"/>
    <property type="project" value="InterPro"/>
</dbReference>
<dbReference type="PANTHER" id="PTHR24078">
    <property type="entry name" value="DNAJ HOMOLOG SUBFAMILY C MEMBER"/>
    <property type="match status" value="1"/>
</dbReference>
<evidence type="ECO:0000259" key="3">
    <source>
        <dbReference type="Pfam" id="PF01556"/>
    </source>
</evidence>